<feature type="binding site" evidence="8">
    <location>
        <position position="229"/>
    </location>
    <ligand>
        <name>FAD</name>
        <dbReference type="ChEBI" id="CHEBI:57692"/>
    </ligand>
</feature>
<dbReference type="EMBL" id="SRXV01000001">
    <property type="protein sequence ID" value="TGY94533.1"/>
    <property type="molecule type" value="Genomic_DNA"/>
</dbReference>
<proteinExistence type="inferred from homology"/>
<feature type="site" description="Electron transfer via tryptophanyl radical" evidence="9">
    <location>
        <position position="388"/>
    </location>
</feature>
<protein>
    <recommendedName>
        <fullName evidence="3">Deoxyribodipyrimidine photo-lyase</fullName>
        <ecNumber evidence="2">4.1.99.3</ecNumber>
    </recommendedName>
</protein>
<dbReference type="Pfam" id="PF03441">
    <property type="entry name" value="FAD_binding_7"/>
    <property type="match status" value="1"/>
</dbReference>
<feature type="binding site" evidence="8">
    <location>
        <begin position="378"/>
        <end position="380"/>
    </location>
    <ligand>
        <name>FAD</name>
        <dbReference type="ChEBI" id="CHEBI:57692"/>
    </ligand>
</feature>
<keyword evidence="6 10" id="KW-0157">Chromophore</keyword>
<dbReference type="GO" id="GO:0009416">
    <property type="term" value="P:response to light stimulus"/>
    <property type="evidence" value="ECO:0007669"/>
    <property type="project" value="TreeGrafter"/>
</dbReference>
<dbReference type="PROSITE" id="PS00691">
    <property type="entry name" value="DNA_PHOTOLYASES_1_2"/>
    <property type="match status" value="1"/>
</dbReference>
<dbReference type="SUPFAM" id="SSF48173">
    <property type="entry name" value="Cryptochrome/photolyase FAD-binding domain"/>
    <property type="match status" value="1"/>
</dbReference>
<keyword evidence="12" id="KW-0456">Lyase</keyword>
<evidence type="ECO:0000256" key="9">
    <source>
        <dbReference type="PIRSR" id="PIRSR602081-2"/>
    </source>
</evidence>
<name>A0A4S2HF52_9PROT</name>
<dbReference type="SUPFAM" id="SSF52425">
    <property type="entry name" value="Cryptochrome/photolyase, N-terminal domain"/>
    <property type="match status" value="1"/>
</dbReference>
<dbReference type="GO" id="GO:0003904">
    <property type="term" value="F:deoxyribodipyrimidine photo-lyase activity"/>
    <property type="evidence" value="ECO:0007669"/>
    <property type="project" value="UniProtKB-EC"/>
</dbReference>
<dbReference type="PANTHER" id="PTHR11455">
    <property type="entry name" value="CRYPTOCHROME"/>
    <property type="match status" value="1"/>
</dbReference>
<dbReference type="GO" id="GO:0071949">
    <property type="term" value="F:FAD binding"/>
    <property type="evidence" value="ECO:0007669"/>
    <property type="project" value="TreeGrafter"/>
</dbReference>
<dbReference type="InterPro" id="IPR018394">
    <property type="entry name" value="DNA_photolyase_1_CS_C"/>
</dbReference>
<dbReference type="GO" id="GO:0003677">
    <property type="term" value="F:DNA binding"/>
    <property type="evidence" value="ECO:0007669"/>
    <property type="project" value="TreeGrafter"/>
</dbReference>
<feature type="domain" description="Photolyase/cryptochrome alpha/beta" evidence="11">
    <location>
        <begin position="6"/>
        <end position="135"/>
    </location>
</feature>
<comment type="catalytic activity">
    <reaction evidence="7">
        <text>cyclobutadipyrimidine (in DNA) = 2 pyrimidine residues (in DNA).</text>
        <dbReference type="EC" id="4.1.99.3"/>
    </reaction>
</comment>
<dbReference type="InterPro" id="IPR006050">
    <property type="entry name" value="DNA_photolyase_N"/>
</dbReference>
<evidence type="ECO:0000256" key="2">
    <source>
        <dbReference type="ARBA" id="ARBA00013149"/>
    </source>
</evidence>
<evidence type="ECO:0000256" key="10">
    <source>
        <dbReference type="RuleBase" id="RU004182"/>
    </source>
</evidence>
<evidence type="ECO:0000313" key="13">
    <source>
        <dbReference type="Proteomes" id="UP000305451"/>
    </source>
</evidence>
<keyword evidence="5 8" id="KW-0274">FAD</keyword>
<feature type="site" description="Electron transfer via tryptophanyl radical" evidence="9">
    <location>
        <position position="365"/>
    </location>
</feature>
<dbReference type="InterPro" id="IPR036134">
    <property type="entry name" value="Crypto/Photolyase_FAD-like_sf"/>
</dbReference>
<dbReference type="Gene3D" id="1.25.40.80">
    <property type="match status" value="1"/>
</dbReference>
<feature type="binding site" evidence="8">
    <location>
        <position position="278"/>
    </location>
    <ligand>
        <name>FAD</name>
        <dbReference type="ChEBI" id="CHEBI:57692"/>
    </ligand>
</feature>
<evidence type="ECO:0000256" key="6">
    <source>
        <dbReference type="ARBA" id="ARBA00022991"/>
    </source>
</evidence>
<dbReference type="OrthoDB" id="9772484at2"/>
<evidence type="ECO:0000313" key="12">
    <source>
        <dbReference type="EMBL" id="TGY94533.1"/>
    </source>
</evidence>
<dbReference type="Gene3D" id="1.10.579.10">
    <property type="entry name" value="DNA Cyclobutane Dipyrimidine Photolyase, subunit A, domain 3"/>
    <property type="match status" value="1"/>
</dbReference>
<sequence>MTAAKEPVIVWFRQDLRLSDNPALLAARDSGAPILPIYILDTETEGEWAPGPASLWWLHHSLSALAGSLEAAGARLWLKRGRADKILAELVREVRASAVYWNRVYEPAAIRRDSQIKTDLKEDGVEVRSFNGALLAEPWEISTKQDTPYKVYTPFWRALKSTVTPKEPAPRVTSVDGYGGAPASDTLDDWNLRPTRPDWAGGLRDAWSPGEAGATSRLNRFLDKALTGYASNRDCPAIDGTSSLSPHLHFGEISPRQIWQAVEDRVSNGPTREGADSFLSEIGWREFSHNLLYHFPKFPDENFQNKFDGFPWAENEEAFGAWKAGCTGYPIVDAGMRQLWETGWMHNRVRMITASFLIKDLMVHWKRGEAWFWHTLVDADLANNSAGWQWVAGCGADAAPYFRIFNPVSQGERFDPKGEYVRRWVPELRDLPNSVIHAPWTADKSTLRQASITLGETYPHPLVDHKKARERALEAWNKIKDAA</sequence>
<dbReference type="PRINTS" id="PR00147">
    <property type="entry name" value="DNAPHOTLYASE"/>
</dbReference>
<dbReference type="PANTHER" id="PTHR11455:SF9">
    <property type="entry name" value="CRYPTOCHROME CIRCADIAN CLOCK 5 ISOFORM X1"/>
    <property type="match status" value="1"/>
</dbReference>
<dbReference type="EC" id="4.1.99.3" evidence="2"/>
<dbReference type="AlphaFoldDB" id="A0A4S2HF52"/>
<dbReference type="InterPro" id="IPR014729">
    <property type="entry name" value="Rossmann-like_a/b/a_fold"/>
</dbReference>
<comment type="caution">
    <text evidence="12">The sequence shown here is derived from an EMBL/GenBank/DDBJ whole genome shotgun (WGS) entry which is preliminary data.</text>
</comment>
<accession>A0A4S2HF52</accession>
<dbReference type="Pfam" id="PF00875">
    <property type="entry name" value="DNA_photolyase"/>
    <property type="match status" value="1"/>
</dbReference>
<dbReference type="InterPro" id="IPR005101">
    <property type="entry name" value="Cryptochr/Photolyase_FAD-bd"/>
</dbReference>
<keyword evidence="13" id="KW-1185">Reference proteome</keyword>
<feature type="binding site" evidence="8">
    <location>
        <begin position="241"/>
        <end position="245"/>
    </location>
    <ligand>
        <name>FAD</name>
        <dbReference type="ChEBI" id="CHEBI:57692"/>
    </ligand>
</feature>
<comment type="cofactor">
    <cofactor evidence="8">
        <name>FAD</name>
        <dbReference type="ChEBI" id="CHEBI:57692"/>
    </cofactor>
    <text evidence="8">Binds 1 FAD per subunit.</text>
</comment>
<dbReference type="InterPro" id="IPR002081">
    <property type="entry name" value="Cryptochrome/DNA_photolyase_1"/>
</dbReference>
<dbReference type="FunFam" id="1.10.579.10:FF:000003">
    <property type="entry name" value="Deoxyribodipyrimidine photo-lyase"/>
    <property type="match status" value="1"/>
</dbReference>
<keyword evidence="4 8" id="KW-0285">Flavoprotein</keyword>
<evidence type="ECO:0000256" key="4">
    <source>
        <dbReference type="ARBA" id="ARBA00022630"/>
    </source>
</evidence>
<evidence type="ECO:0000256" key="3">
    <source>
        <dbReference type="ARBA" id="ARBA00014046"/>
    </source>
</evidence>
<dbReference type="PROSITE" id="PS00394">
    <property type="entry name" value="DNA_PHOTOLYASES_1_1"/>
    <property type="match status" value="1"/>
</dbReference>
<comment type="cofactor">
    <cofactor evidence="1">
        <name>(6R)-5,10-methylene-5,6,7,8-tetrahydrofolate</name>
        <dbReference type="ChEBI" id="CHEBI:15636"/>
    </cofactor>
</comment>
<reference evidence="12 13" key="1">
    <citation type="journal article" date="2013" name="Int. J. Syst. Evol. Microbiol.">
        <title>Marinicauda pacifica gen. nov., sp. nov., a prosthecate alphaproteobacterium of the family Hyphomonadaceae isolated from deep seawater.</title>
        <authorList>
            <person name="Zhang X.Y."/>
            <person name="Li G.W."/>
            <person name="Wang C.S."/>
            <person name="Zhang Y.J."/>
            <person name="Xu X.W."/>
            <person name="Li H."/>
            <person name="Liu A."/>
            <person name="Liu C."/>
            <person name="Xie B.B."/>
            <person name="Qin Q.L."/>
            <person name="Xu Z."/>
            <person name="Chen X.L."/>
            <person name="Zhou B.C."/>
            <person name="Zhang Y.Z."/>
        </authorList>
    </citation>
    <scope>NUCLEOTIDE SEQUENCE [LARGE SCALE GENOMIC DNA]</scope>
    <source>
        <strain evidence="12 13">P-1 km-3</strain>
    </source>
</reference>
<evidence type="ECO:0000256" key="1">
    <source>
        <dbReference type="ARBA" id="ARBA00001932"/>
    </source>
</evidence>
<comment type="similarity">
    <text evidence="10">Belongs to the DNA photolyase family.</text>
</comment>
<evidence type="ECO:0000256" key="5">
    <source>
        <dbReference type="ARBA" id="ARBA00022827"/>
    </source>
</evidence>
<organism evidence="12 13">
    <name type="scientific">Marinicauda pacifica</name>
    <dbReference type="NCBI Taxonomy" id="1133559"/>
    <lineage>
        <taxon>Bacteria</taxon>
        <taxon>Pseudomonadati</taxon>
        <taxon>Pseudomonadota</taxon>
        <taxon>Alphaproteobacteria</taxon>
        <taxon>Maricaulales</taxon>
        <taxon>Maricaulaceae</taxon>
        <taxon>Marinicauda</taxon>
    </lineage>
</organism>
<dbReference type="InterPro" id="IPR036155">
    <property type="entry name" value="Crypto/Photolyase_N_sf"/>
</dbReference>
<evidence type="ECO:0000256" key="8">
    <source>
        <dbReference type="PIRSR" id="PIRSR602081-1"/>
    </source>
</evidence>
<evidence type="ECO:0000259" key="11">
    <source>
        <dbReference type="PROSITE" id="PS51645"/>
    </source>
</evidence>
<gene>
    <name evidence="12" type="ORF">E5162_04460</name>
</gene>
<feature type="site" description="Electron transfer via tryptophanyl radical" evidence="9">
    <location>
        <position position="312"/>
    </location>
</feature>
<evidence type="ECO:0000256" key="7">
    <source>
        <dbReference type="ARBA" id="ARBA00033999"/>
    </source>
</evidence>
<dbReference type="Gene3D" id="3.40.50.620">
    <property type="entry name" value="HUPs"/>
    <property type="match status" value="1"/>
</dbReference>
<dbReference type="PROSITE" id="PS51645">
    <property type="entry name" value="PHR_CRY_ALPHA_BETA"/>
    <property type="match status" value="1"/>
</dbReference>
<dbReference type="RefSeq" id="WP_135943730.1">
    <property type="nucleotide sequence ID" value="NZ_BMEI01000001.1"/>
</dbReference>
<dbReference type="Proteomes" id="UP000305451">
    <property type="component" value="Unassembled WGS sequence"/>
</dbReference>
<dbReference type="GO" id="GO:0000719">
    <property type="term" value="P:photoreactive repair"/>
    <property type="evidence" value="ECO:0007669"/>
    <property type="project" value="UniProtKB-ARBA"/>
</dbReference>